<evidence type="ECO:0000256" key="11">
    <source>
        <dbReference type="ARBA" id="ARBA00023204"/>
    </source>
</evidence>
<keyword evidence="4 14" id="KW-0436">Ligase</keyword>
<evidence type="ECO:0000259" key="13">
    <source>
        <dbReference type="PROSITE" id="PS50172"/>
    </source>
</evidence>
<evidence type="ECO:0000256" key="2">
    <source>
        <dbReference type="ARBA" id="ARBA00004067"/>
    </source>
</evidence>
<comment type="caution">
    <text evidence="14">The sequence shown here is derived from an EMBL/GenBank/DDBJ whole genome shotgun (WGS) entry which is preliminary data.</text>
</comment>
<dbReference type="InterPro" id="IPR004149">
    <property type="entry name" value="Znf_DNAligase_C4"/>
</dbReference>
<accession>A0A5J4RFU4</accession>
<sequence>MPIIESVIKEKIDKLRTEMHQHNYNYYVLNAPVISDKEFDDMMRELLDLEQAHPEYRDDNSPTMRVGSDINKNFTQVIHKYPMLSLANTYSEGEVRDFYERVRKALNEDFEICCEMKYDGTSISLTYENGRLMTAVTRGDGEKGDDVTDNVKTIKTIPLVLQGDNYSQSFEIRGEILMPWDVFEKLNEEREAREEPLFANPRNAASGTLKLQNSSIVAKRKLTAYFYYLLGENLPRDGHYENLQEVSKWGIKISEITRKCKTIEEVFDFINYWDIERKNLPVATDGIVLKVNSIRQQKNLGYTAKSPRWAIAYKFQAERALTRLNMVTFQVGRTGAVTPVANLDPVQLSGTVVKRASLHNADIIEGLDLHIGDMVYVEKGGEIIPKITGVDTDVRFMVGEKVQFTRYCPECKSELVRYEGEAAHYCPNETACPPQIKGKIEHFISRKAMNIDNLGPETIDMFYRLELVKNTAHLYKLTVDDIKNLDRMGEKSAENIINGIARSKEVPFERVLFALGIRFVGETVAKKLAKSFTDIEELAQAGMERLISIGEIGEKIAGSILQYFSNESNRNLVNQLKEAGLKMERSEEDSSGYTNKLAGKSIVISGVFTQHSRDEYKEIIEKNGGKNSGSISAKTSFILAGDNMGPAKLEKAQKLGVKIMGEEEFLKLLENQNEG</sequence>
<dbReference type="InterPro" id="IPR012340">
    <property type="entry name" value="NA-bd_OB-fold"/>
</dbReference>
<dbReference type="EMBL" id="SNRY01001236">
    <property type="protein sequence ID" value="KAA6332478.1"/>
    <property type="molecule type" value="Genomic_DNA"/>
</dbReference>
<dbReference type="SUPFAM" id="SSF47781">
    <property type="entry name" value="RuvA domain 2-like"/>
    <property type="match status" value="1"/>
</dbReference>
<dbReference type="AlphaFoldDB" id="A0A5J4RFU4"/>
<keyword evidence="6" id="KW-0479">Metal-binding</keyword>
<evidence type="ECO:0000256" key="5">
    <source>
        <dbReference type="ARBA" id="ARBA00022705"/>
    </source>
</evidence>
<comment type="function">
    <text evidence="2">DNA ligase that catalyzes the formation of phosphodiester linkages between 5'-phosphoryl and 3'-hydroxyl groups in double-stranded DNA using NAD as a coenzyme and as the energy source for the reaction. It is essential for DNA replication and repair of damaged DNA.</text>
</comment>
<dbReference type="InterPro" id="IPR001357">
    <property type="entry name" value="BRCT_dom"/>
</dbReference>
<evidence type="ECO:0000313" key="14">
    <source>
        <dbReference type="EMBL" id="KAA6332478.1"/>
    </source>
</evidence>
<keyword evidence="11" id="KW-0234">DNA repair</keyword>
<dbReference type="FunFam" id="1.10.150.20:FF:000007">
    <property type="entry name" value="DNA ligase"/>
    <property type="match status" value="1"/>
</dbReference>
<dbReference type="InterPro" id="IPR041663">
    <property type="entry name" value="DisA/LigA_HHH"/>
</dbReference>
<dbReference type="Gene3D" id="1.10.150.20">
    <property type="entry name" value="5' to 3' exonuclease, C-terminal subdomain"/>
    <property type="match status" value="2"/>
</dbReference>
<protein>
    <recommendedName>
        <fullName evidence="3">DNA ligase (NAD(+))</fullName>
        <ecNumber evidence="3">6.5.1.2</ecNumber>
    </recommendedName>
</protein>
<dbReference type="SUPFAM" id="SSF56091">
    <property type="entry name" value="DNA ligase/mRNA capping enzyme, catalytic domain"/>
    <property type="match status" value="1"/>
</dbReference>
<organism evidence="14">
    <name type="scientific">termite gut metagenome</name>
    <dbReference type="NCBI Taxonomy" id="433724"/>
    <lineage>
        <taxon>unclassified sequences</taxon>
        <taxon>metagenomes</taxon>
        <taxon>organismal metagenomes</taxon>
    </lineage>
</organism>
<evidence type="ECO:0000256" key="3">
    <source>
        <dbReference type="ARBA" id="ARBA00012722"/>
    </source>
</evidence>
<dbReference type="Gene3D" id="3.30.470.30">
    <property type="entry name" value="DNA ligase/mRNA capping enzyme"/>
    <property type="match status" value="1"/>
</dbReference>
<dbReference type="Pfam" id="PF00533">
    <property type="entry name" value="BRCT"/>
    <property type="match status" value="1"/>
</dbReference>
<evidence type="ECO:0000256" key="10">
    <source>
        <dbReference type="ARBA" id="ARBA00023027"/>
    </source>
</evidence>
<gene>
    <name evidence="14" type="ORF">EZS27_019018</name>
</gene>
<dbReference type="Pfam" id="PF03119">
    <property type="entry name" value="DNA_ligase_ZBD"/>
    <property type="match status" value="1"/>
</dbReference>
<comment type="catalytic activity">
    <reaction evidence="12">
        <text>NAD(+) + (deoxyribonucleotide)n-3'-hydroxyl + 5'-phospho-(deoxyribonucleotide)m = (deoxyribonucleotide)n+m + AMP + beta-nicotinamide D-nucleotide.</text>
        <dbReference type="EC" id="6.5.1.2"/>
    </reaction>
</comment>
<dbReference type="GO" id="GO:0006281">
    <property type="term" value="P:DNA repair"/>
    <property type="evidence" value="ECO:0007669"/>
    <property type="project" value="UniProtKB-KW"/>
</dbReference>
<dbReference type="EC" id="6.5.1.2" evidence="3"/>
<dbReference type="GO" id="GO:0005829">
    <property type="term" value="C:cytosol"/>
    <property type="evidence" value="ECO:0007669"/>
    <property type="project" value="TreeGrafter"/>
</dbReference>
<evidence type="ECO:0000256" key="1">
    <source>
        <dbReference type="ARBA" id="ARBA00001946"/>
    </source>
</evidence>
<dbReference type="InterPro" id="IPR003583">
    <property type="entry name" value="Hlx-hairpin-Hlx_DNA-bd_motif"/>
</dbReference>
<dbReference type="CDD" id="cd17748">
    <property type="entry name" value="BRCT_DNA_ligase_like"/>
    <property type="match status" value="1"/>
</dbReference>
<dbReference type="FunFam" id="6.20.10.30:FF:000005">
    <property type="entry name" value="DNA ligase"/>
    <property type="match status" value="1"/>
</dbReference>
<dbReference type="InterPro" id="IPR036420">
    <property type="entry name" value="BRCT_dom_sf"/>
</dbReference>
<dbReference type="GO" id="GO:0003911">
    <property type="term" value="F:DNA ligase (NAD+) activity"/>
    <property type="evidence" value="ECO:0007669"/>
    <property type="project" value="UniProtKB-EC"/>
</dbReference>
<dbReference type="NCBIfam" id="NF005932">
    <property type="entry name" value="PRK07956.1"/>
    <property type="match status" value="1"/>
</dbReference>
<keyword evidence="10" id="KW-0520">NAD</keyword>
<reference evidence="14" key="1">
    <citation type="submission" date="2019-03" db="EMBL/GenBank/DDBJ databases">
        <title>Single cell metagenomics reveals metabolic interactions within the superorganism composed of flagellate Streblomastix strix and complex community of Bacteroidetes bacteria on its surface.</title>
        <authorList>
            <person name="Treitli S.C."/>
            <person name="Kolisko M."/>
            <person name="Husnik F."/>
            <person name="Keeling P."/>
            <person name="Hampl V."/>
        </authorList>
    </citation>
    <scope>NUCLEOTIDE SEQUENCE</scope>
    <source>
        <strain evidence="14">STM</strain>
    </source>
</reference>
<dbReference type="InterPro" id="IPR033136">
    <property type="entry name" value="DNA_ligase_CS"/>
</dbReference>
<dbReference type="FunFam" id="1.10.150.20:FF:000006">
    <property type="entry name" value="DNA ligase"/>
    <property type="match status" value="1"/>
</dbReference>
<dbReference type="InterPro" id="IPR001679">
    <property type="entry name" value="DNA_ligase"/>
</dbReference>
<evidence type="ECO:0000256" key="8">
    <source>
        <dbReference type="ARBA" id="ARBA00022833"/>
    </source>
</evidence>
<dbReference type="Gene3D" id="1.10.287.610">
    <property type="entry name" value="Helix hairpin bin"/>
    <property type="match status" value="1"/>
</dbReference>
<evidence type="ECO:0000256" key="12">
    <source>
        <dbReference type="ARBA" id="ARBA00034005"/>
    </source>
</evidence>
<dbReference type="CDD" id="cd00114">
    <property type="entry name" value="LIGANc"/>
    <property type="match status" value="1"/>
</dbReference>
<dbReference type="NCBIfam" id="TIGR00575">
    <property type="entry name" value="dnlj"/>
    <property type="match status" value="1"/>
</dbReference>
<keyword evidence="5" id="KW-0235">DNA replication</keyword>
<evidence type="ECO:0000256" key="7">
    <source>
        <dbReference type="ARBA" id="ARBA00022763"/>
    </source>
</evidence>
<comment type="cofactor">
    <cofactor evidence="1">
        <name>Mg(2+)</name>
        <dbReference type="ChEBI" id="CHEBI:18420"/>
    </cofactor>
</comment>
<dbReference type="GO" id="GO:0006260">
    <property type="term" value="P:DNA replication"/>
    <property type="evidence" value="ECO:0007669"/>
    <property type="project" value="UniProtKB-KW"/>
</dbReference>
<dbReference type="FunFam" id="2.40.50.140:FF:000012">
    <property type="entry name" value="DNA ligase"/>
    <property type="match status" value="1"/>
</dbReference>
<keyword evidence="7" id="KW-0227">DNA damage</keyword>
<dbReference type="PIRSF" id="PIRSF001604">
    <property type="entry name" value="LigA"/>
    <property type="match status" value="1"/>
</dbReference>
<dbReference type="SMART" id="SM00278">
    <property type="entry name" value="HhH1"/>
    <property type="match status" value="4"/>
</dbReference>
<dbReference type="InterPro" id="IPR013839">
    <property type="entry name" value="DNAligase_adenylation"/>
</dbReference>
<dbReference type="Pfam" id="PF22745">
    <property type="entry name" value="Nlig-Ia"/>
    <property type="match status" value="1"/>
</dbReference>
<dbReference type="SMART" id="SM00532">
    <property type="entry name" value="LIGANc"/>
    <property type="match status" value="1"/>
</dbReference>
<dbReference type="Pfam" id="PF01653">
    <property type="entry name" value="DNA_ligase_aden"/>
    <property type="match status" value="1"/>
</dbReference>
<dbReference type="FunFam" id="1.10.287.610:FF:000002">
    <property type="entry name" value="DNA ligase"/>
    <property type="match status" value="1"/>
</dbReference>
<keyword evidence="9" id="KW-0460">Magnesium</keyword>
<dbReference type="InterPro" id="IPR004150">
    <property type="entry name" value="NAD_DNA_ligase_OB"/>
</dbReference>
<dbReference type="SUPFAM" id="SSF52113">
    <property type="entry name" value="BRCT domain"/>
    <property type="match status" value="1"/>
</dbReference>
<dbReference type="SUPFAM" id="SSF50249">
    <property type="entry name" value="Nucleic acid-binding proteins"/>
    <property type="match status" value="1"/>
</dbReference>
<evidence type="ECO:0000256" key="6">
    <source>
        <dbReference type="ARBA" id="ARBA00022723"/>
    </source>
</evidence>
<evidence type="ECO:0000256" key="9">
    <source>
        <dbReference type="ARBA" id="ARBA00022842"/>
    </source>
</evidence>
<dbReference type="PANTHER" id="PTHR23389">
    <property type="entry name" value="CHROMOSOME TRANSMISSION FIDELITY FACTOR 18"/>
    <property type="match status" value="1"/>
</dbReference>
<dbReference type="Gene3D" id="2.40.50.140">
    <property type="entry name" value="Nucleic acid-binding proteins"/>
    <property type="match status" value="1"/>
</dbReference>
<dbReference type="Gene3D" id="3.40.50.10190">
    <property type="entry name" value="BRCT domain"/>
    <property type="match status" value="1"/>
</dbReference>
<proteinExistence type="inferred from homology"/>
<dbReference type="Pfam" id="PF03120">
    <property type="entry name" value="OB_DNA_ligase"/>
    <property type="match status" value="1"/>
</dbReference>
<dbReference type="Gene3D" id="6.20.10.30">
    <property type="match status" value="1"/>
</dbReference>
<dbReference type="FunFam" id="3.30.470.30:FF:000001">
    <property type="entry name" value="DNA ligase"/>
    <property type="match status" value="1"/>
</dbReference>
<dbReference type="InterPro" id="IPR010994">
    <property type="entry name" value="RuvA_2-like"/>
</dbReference>
<dbReference type="GO" id="GO:0003677">
    <property type="term" value="F:DNA binding"/>
    <property type="evidence" value="ECO:0007669"/>
    <property type="project" value="InterPro"/>
</dbReference>
<feature type="domain" description="BRCT" evidence="13">
    <location>
        <begin position="592"/>
        <end position="675"/>
    </location>
</feature>
<keyword evidence="8" id="KW-0862">Zinc</keyword>
<dbReference type="PROSITE" id="PS01056">
    <property type="entry name" value="DNA_LIGASE_N2"/>
    <property type="match status" value="1"/>
</dbReference>
<dbReference type="InterPro" id="IPR013840">
    <property type="entry name" value="DNAligase_N"/>
</dbReference>
<dbReference type="PANTHER" id="PTHR23389:SF9">
    <property type="entry name" value="DNA LIGASE"/>
    <property type="match status" value="1"/>
</dbReference>
<name>A0A5J4RFU4_9ZZZZ</name>
<dbReference type="PROSITE" id="PS50172">
    <property type="entry name" value="BRCT"/>
    <property type="match status" value="1"/>
</dbReference>
<dbReference type="GO" id="GO:0046872">
    <property type="term" value="F:metal ion binding"/>
    <property type="evidence" value="ECO:0007669"/>
    <property type="project" value="UniProtKB-KW"/>
</dbReference>
<evidence type="ECO:0000256" key="4">
    <source>
        <dbReference type="ARBA" id="ARBA00022598"/>
    </source>
</evidence>
<dbReference type="Pfam" id="PF12826">
    <property type="entry name" value="HHH_2"/>
    <property type="match status" value="1"/>
</dbReference>
<dbReference type="SMART" id="SM00292">
    <property type="entry name" value="BRCT"/>
    <property type="match status" value="1"/>
</dbReference>
<dbReference type="HAMAP" id="MF_01588">
    <property type="entry name" value="DNA_ligase_A"/>
    <property type="match status" value="1"/>
</dbReference>